<evidence type="ECO:0000313" key="9">
    <source>
        <dbReference type="Proteomes" id="UP000739538"/>
    </source>
</evidence>
<evidence type="ECO:0000256" key="5">
    <source>
        <dbReference type="ARBA" id="ARBA00023163"/>
    </source>
</evidence>
<evidence type="ECO:0000313" key="8">
    <source>
        <dbReference type="EMBL" id="MCA9759682.1"/>
    </source>
</evidence>
<dbReference type="InterPro" id="IPR007627">
    <property type="entry name" value="RNA_pol_sigma70_r2"/>
</dbReference>
<dbReference type="GO" id="GO:0003677">
    <property type="term" value="F:DNA binding"/>
    <property type="evidence" value="ECO:0007669"/>
    <property type="project" value="UniProtKB-KW"/>
</dbReference>
<protein>
    <submittedName>
        <fullName evidence="8">Sigma-70 family RNA polymerase sigma factor</fullName>
    </submittedName>
</protein>
<comment type="similarity">
    <text evidence="1">Belongs to the sigma-70 factor family. ECF subfamily.</text>
</comment>
<feature type="domain" description="RNA polymerase sigma factor 70 region 4 type 2" evidence="7">
    <location>
        <begin position="123"/>
        <end position="175"/>
    </location>
</feature>
<sequence length="183" mass="19903">MESTAALIGRVRAGDSLAREALVARYLPLLRRWAHGRLPGHARSLIETGDLVQLTLVRALQRLDTFEPRGEGAFLAYLRHALMNQIRNEVRRSTQARAREAAVAGAAPEPSALEELVGKAVIEQYEAALLSLPPRMQEAVILSLELQLSHKQVAEAIGSPSANAARMVVSRALARLAEAMDAE</sequence>
<reference evidence="8" key="2">
    <citation type="journal article" date="2021" name="Microbiome">
        <title>Successional dynamics and alternative stable states in a saline activated sludge microbial community over 9 years.</title>
        <authorList>
            <person name="Wang Y."/>
            <person name="Ye J."/>
            <person name="Ju F."/>
            <person name="Liu L."/>
            <person name="Boyd J.A."/>
            <person name="Deng Y."/>
            <person name="Parks D.H."/>
            <person name="Jiang X."/>
            <person name="Yin X."/>
            <person name="Woodcroft B.J."/>
            <person name="Tyson G.W."/>
            <person name="Hugenholtz P."/>
            <person name="Polz M.F."/>
            <person name="Zhang T."/>
        </authorList>
    </citation>
    <scope>NUCLEOTIDE SEQUENCE</scope>
    <source>
        <strain evidence="8">HKST-UBA02</strain>
    </source>
</reference>
<dbReference type="Pfam" id="PF08281">
    <property type="entry name" value="Sigma70_r4_2"/>
    <property type="match status" value="1"/>
</dbReference>
<dbReference type="Gene3D" id="1.10.1740.10">
    <property type="match status" value="1"/>
</dbReference>
<keyword evidence="5" id="KW-0804">Transcription</keyword>
<dbReference type="InterPro" id="IPR013325">
    <property type="entry name" value="RNA_pol_sigma_r2"/>
</dbReference>
<name>A0A956SGF1_UNCEI</name>
<evidence type="ECO:0000259" key="6">
    <source>
        <dbReference type="Pfam" id="PF04542"/>
    </source>
</evidence>
<keyword evidence="3" id="KW-0731">Sigma factor</keyword>
<dbReference type="Pfam" id="PF04542">
    <property type="entry name" value="Sigma70_r2"/>
    <property type="match status" value="1"/>
</dbReference>
<dbReference type="AlphaFoldDB" id="A0A956SGF1"/>
<dbReference type="InterPro" id="IPR013249">
    <property type="entry name" value="RNA_pol_sigma70_r4_t2"/>
</dbReference>
<dbReference type="NCBIfam" id="TIGR02937">
    <property type="entry name" value="sigma70-ECF"/>
    <property type="match status" value="1"/>
</dbReference>
<evidence type="ECO:0000256" key="2">
    <source>
        <dbReference type="ARBA" id="ARBA00023015"/>
    </source>
</evidence>
<organism evidence="8 9">
    <name type="scientific">Eiseniibacteriota bacterium</name>
    <dbReference type="NCBI Taxonomy" id="2212470"/>
    <lineage>
        <taxon>Bacteria</taxon>
        <taxon>Candidatus Eiseniibacteriota</taxon>
    </lineage>
</organism>
<reference evidence="8" key="1">
    <citation type="submission" date="2020-04" db="EMBL/GenBank/DDBJ databases">
        <authorList>
            <person name="Zhang T."/>
        </authorList>
    </citation>
    <scope>NUCLEOTIDE SEQUENCE</scope>
    <source>
        <strain evidence="8">HKST-UBA02</strain>
    </source>
</reference>
<proteinExistence type="inferred from homology"/>
<dbReference type="InterPro" id="IPR014284">
    <property type="entry name" value="RNA_pol_sigma-70_dom"/>
</dbReference>
<dbReference type="SUPFAM" id="SSF88946">
    <property type="entry name" value="Sigma2 domain of RNA polymerase sigma factors"/>
    <property type="match status" value="1"/>
</dbReference>
<evidence type="ECO:0000256" key="1">
    <source>
        <dbReference type="ARBA" id="ARBA00010641"/>
    </source>
</evidence>
<keyword evidence="4" id="KW-0238">DNA-binding</keyword>
<dbReference type="Gene3D" id="1.10.10.10">
    <property type="entry name" value="Winged helix-like DNA-binding domain superfamily/Winged helix DNA-binding domain"/>
    <property type="match status" value="1"/>
</dbReference>
<evidence type="ECO:0000259" key="7">
    <source>
        <dbReference type="Pfam" id="PF08281"/>
    </source>
</evidence>
<comment type="caution">
    <text evidence="8">The sequence shown here is derived from an EMBL/GenBank/DDBJ whole genome shotgun (WGS) entry which is preliminary data.</text>
</comment>
<evidence type="ECO:0000256" key="3">
    <source>
        <dbReference type="ARBA" id="ARBA00023082"/>
    </source>
</evidence>
<dbReference type="InterPro" id="IPR039425">
    <property type="entry name" value="RNA_pol_sigma-70-like"/>
</dbReference>
<dbReference type="PANTHER" id="PTHR43133:SF8">
    <property type="entry name" value="RNA POLYMERASE SIGMA FACTOR HI_1459-RELATED"/>
    <property type="match status" value="1"/>
</dbReference>
<dbReference type="EMBL" id="JAGQHS010000439">
    <property type="protein sequence ID" value="MCA9759682.1"/>
    <property type="molecule type" value="Genomic_DNA"/>
</dbReference>
<dbReference type="InterPro" id="IPR036388">
    <property type="entry name" value="WH-like_DNA-bd_sf"/>
</dbReference>
<keyword evidence="2" id="KW-0805">Transcription regulation</keyword>
<dbReference type="Proteomes" id="UP000739538">
    <property type="component" value="Unassembled WGS sequence"/>
</dbReference>
<dbReference type="PANTHER" id="PTHR43133">
    <property type="entry name" value="RNA POLYMERASE ECF-TYPE SIGMA FACTO"/>
    <property type="match status" value="1"/>
</dbReference>
<gene>
    <name evidence="8" type="ORF">KDA27_28050</name>
</gene>
<dbReference type="GO" id="GO:0016987">
    <property type="term" value="F:sigma factor activity"/>
    <property type="evidence" value="ECO:0007669"/>
    <property type="project" value="UniProtKB-KW"/>
</dbReference>
<dbReference type="SUPFAM" id="SSF88659">
    <property type="entry name" value="Sigma3 and sigma4 domains of RNA polymerase sigma factors"/>
    <property type="match status" value="1"/>
</dbReference>
<dbReference type="GO" id="GO:0006352">
    <property type="term" value="P:DNA-templated transcription initiation"/>
    <property type="evidence" value="ECO:0007669"/>
    <property type="project" value="InterPro"/>
</dbReference>
<accession>A0A956SGF1</accession>
<dbReference type="InterPro" id="IPR013324">
    <property type="entry name" value="RNA_pol_sigma_r3/r4-like"/>
</dbReference>
<evidence type="ECO:0000256" key="4">
    <source>
        <dbReference type="ARBA" id="ARBA00023125"/>
    </source>
</evidence>
<feature type="domain" description="RNA polymerase sigma-70 region 2" evidence="6">
    <location>
        <begin position="22"/>
        <end position="93"/>
    </location>
</feature>